<gene>
    <name evidence="2" type="ORF">CYMTET_7543</name>
</gene>
<reference evidence="2 3" key="1">
    <citation type="journal article" date="2015" name="Genome Biol. Evol.">
        <title>Comparative Genomics of a Bacterivorous Green Alga Reveals Evolutionary Causalities and Consequences of Phago-Mixotrophic Mode of Nutrition.</title>
        <authorList>
            <person name="Burns J.A."/>
            <person name="Paasch A."/>
            <person name="Narechania A."/>
            <person name="Kim E."/>
        </authorList>
    </citation>
    <scope>NUCLEOTIDE SEQUENCE [LARGE SCALE GENOMIC DNA]</scope>
    <source>
        <strain evidence="2 3">PLY_AMNH</strain>
    </source>
</reference>
<dbReference type="AlphaFoldDB" id="A0AAE0GV22"/>
<comment type="caution">
    <text evidence="2">The sequence shown here is derived from an EMBL/GenBank/DDBJ whole genome shotgun (WGS) entry which is preliminary data.</text>
</comment>
<feature type="region of interest" description="Disordered" evidence="1">
    <location>
        <begin position="116"/>
        <end position="167"/>
    </location>
</feature>
<dbReference type="EMBL" id="LGRX02002121">
    <property type="protein sequence ID" value="KAK3284827.1"/>
    <property type="molecule type" value="Genomic_DNA"/>
</dbReference>
<sequence length="262" mass="28723">MGKGGNGLELDSRPPAGLRTGEVSRARVPAMSMFEPYEPQHLQSNVTVELPRMTPYQSINEVPKALKTMDLAGARPRSRPGLGMGNHTLPNGMYTQKCSTRDVNSLFPSYTLPNHGPQGFQQPVPKLSPAEPTMKTSGLDLRDIPGSSPKKSRRGRTGYSSLDYSDVPGPRRYENKFTLRHSTSLSTTDIQGASPMSLTGKGPIRITGVIEKTSPTKAPHFSLGRHPMPSDPRQSFCMLARDTNPGSEVFVLPRCRRLRPDI</sequence>
<evidence type="ECO:0000313" key="3">
    <source>
        <dbReference type="Proteomes" id="UP001190700"/>
    </source>
</evidence>
<evidence type="ECO:0000313" key="2">
    <source>
        <dbReference type="EMBL" id="KAK3284827.1"/>
    </source>
</evidence>
<name>A0AAE0GV22_9CHLO</name>
<keyword evidence="3" id="KW-1185">Reference proteome</keyword>
<dbReference type="Proteomes" id="UP001190700">
    <property type="component" value="Unassembled WGS sequence"/>
</dbReference>
<feature type="region of interest" description="Disordered" evidence="1">
    <location>
        <begin position="1"/>
        <end position="22"/>
    </location>
</feature>
<accession>A0AAE0GV22</accession>
<organism evidence="2 3">
    <name type="scientific">Cymbomonas tetramitiformis</name>
    <dbReference type="NCBI Taxonomy" id="36881"/>
    <lineage>
        <taxon>Eukaryota</taxon>
        <taxon>Viridiplantae</taxon>
        <taxon>Chlorophyta</taxon>
        <taxon>Pyramimonadophyceae</taxon>
        <taxon>Pyramimonadales</taxon>
        <taxon>Pyramimonadaceae</taxon>
        <taxon>Cymbomonas</taxon>
    </lineage>
</organism>
<protein>
    <submittedName>
        <fullName evidence="2">Uncharacterized protein</fullName>
    </submittedName>
</protein>
<evidence type="ECO:0000256" key="1">
    <source>
        <dbReference type="SAM" id="MobiDB-lite"/>
    </source>
</evidence>
<proteinExistence type="predicted"/>